<dbReference type="InterPro" id="IPR015915">
    <property type="entry name" value="Kelch-typ_b-propeller"/>
</dbReference>
<proteinExistence type="predicted"/>
<accession>W9GAN6</accession>
<sequence>MHVLYDPASDLTYAFGDSKVATFDVQTATWKVVGDSDRPSRQDLPTARDLFLMDEVSRTVYAYRSYTGELDAYDLANNTWSTLPQGQPRPPAGADAVAAFDASVRKIVLKLLFNEHGLPGPSDDSTSSSPTPFYGQTWTFDPASRSWTKVTGSTPALNFGYFPRGTEMTYDAASRKTVVFSDAIVATFDATTGKWATPRPGTDWPKQTSSEQDYSVVLNADGTEQHIPLTVGPLSRIGHGLVDDVVNGRVLVLGGQVRTGDAWRKGSDAWAYRVAANAWTEVVPLQPAQGTPR</sequence>
<gene>
    <name evidence="1" type="ORF">N865_04090</name>
</gene>
<dbReference type="Gene3D" id="2.120.10.80">
    <property type="entry name" value="Kelch-type beta propeller"/>
    <property type="match status" value="2"/>
</dbReference>
<keyword evidence="2" id="KW-1185">Reference proteome</keyword>
<comment type="caution">
    <text evidence="1">The sequence shown here is derived from an EMBL/GenBank/DDBJ whole genome shotgun (WGS) entry which is preliminary data.</text>
</comment>
<dbReference type="Proteomes" id="UP000019489">
    <property type="component" value="Unassembled WGS sequence"/>
</dbReference>
<reference evidence="1 2" key="1">
    <citation type="submission" date="2013-08" db="EMBL/GenBank/DDBJ databases">
        <title>Intrasporangium oryzae NRRL B-24470.</title>
        <authorList>
            <person name="Liu H."/>
            <person name="Wang G."/>
        </authorList>
    </citation>
    <scope>NUCLEOTIDE SEQUENCE [LARGE SCALE GENOMIC DNA]</scope>
    <source>
        <strain evidence="1 2">NRRL B-24470</strain>
    </source>
</reference>
<organism evidence="1 2">
    <name type="scientific">Intrasporangium oryzae NRRL B-24470</name>
    <dbReference type="NCBI Taxonomy" id="1386089"/>
    <lineage>
        <taxon>Bacteria</taxon>
        <taxon>Bacillati</taxon>
        <taxon>Actinomycetota</taxon>
        <taxon>Actinomycetes</taxon>
        <taxon>Micrococcales</taxon>
        <taxon>Intrasporangiaceae</taxon>
        <taxon>Intrasporangium</taxon>
    </lineage>
</organism>
<dbReference type="EMBL" id="AWSA01000005">
    <property type="protein sequence ID" value="EWT03110.1"/>
    <property type="molecule type" value="Genomic_DNA"/>
</dbReference>
<evidence type="ECO:0000313" key="2">
    <source>
        <dbReference type="Proteomes" id="UP000019489"/>
    </source>
</evidence>
<evidence type="ECO:0000313" key="1">
    <source>
        <dbReference type="EMBL" id="EWT03110.1"/>
    </source>
</evidence>
<protein>
    <recommendedName>
        <fullName evidence="3">Galactose oxidase</fullName>
    </recommendedName>
</protein>
<dbReference type="InterPro" id="IPR011043">
    <property type="entry name" value="Gal_Oxase/kelch_b-propeller"/>
</dbReference>
<dbReference type="SUPFAM" id="SSF50965">
    <property type="entry name" value="Galactose oxidase, central domain"/>
    <property type="match status" value="1"/>
</dbReference>
<dbReference type="AlphaFoldDB" id="W9GAN6"/>
<evidence type="ECO:0008006" key="3">
    <source>
        <dbReference type="Google" id="ProtNLM"/>
    </source>
</evidence>
<name>W9GAN6_9MICO</name>